<dbReference type="InterPro" id="IPR011990">
    <property type="entry name" value="TPR-like_helical_dom_sf"/>
</dbReference>
<gene>
    <name evidence="3" type="ORF">SYV04_30355</name>
</gene>
<name>A0ABU5HB90_9BACT</name>
<keyword evidence="4" id="KW-1185">Reference proteome</keyword>
<sequence>MTQPTNWWPGLIALAISLLCGVAYLLLQRGKNRAAPAPEAQRDGVLDDLDRRAQSLIEQLKELVADKHNLSPEQFAAEKSRLELEAAAALRARDEYVKQRKSPAPGTSGSTAPAPTAPAPTGFAATHPQLMGALWGAAIVTFFGALGYLLVSEQRPRDEGMEATGRVPPGAEGAPGQPQGMSQEDQELAEAQERLKANPNDLESAALVAHEMIRRQSPEEAERLTNRTLALDPFHIESRVHRGVLRAIRGDVPGAEQELETLADTYPGAQEALLFLGFIHIQSGNRAKALAYFERFAVEVPRNMQPPQLEAAIAQLRQEVAGQQP</sequence>
<reference evidence="3 4" key="1">
    <citation type="submission" date="2023-12" db="EMBL/GenBank/DDBJ databases">
        <title>the genome sequence of Hyalangium sp. s54d21.</title>
        <authorList>
            <person name="Zhang X."/>
        </authorList>
    </citation>
    <scope>NUCLEOTIDE SEQUENCE [LARGE SCALE GENOMIC DNA]</scope>
    <source>
        <strain evidence="4">s54d21</strain>
    </source>
</reference>
<dbReference type="EMBL" id="JAXIVS010000012">
    <property type="protein sequence ID" value="MDY7230738.1"/>
    <property type="molecule type" value="Genomic_DNA"/>
</dbReference>
<feature type="region of interest" description="Disordered" evidence="1">
    <location>
        <begin position="159"/>
        <end position="186"/>
    </location>
</feature>
<organism evidence="3 4">
    <name type="scientific">Hyalangium rubrum</name>
    <dbReference type="NCBI Taxonomy" id="3103134"/>
    <lineage>
        <taxon>Bacteria</taxon>
        <taxon>Pseudomonadati</taxon>
        <taxon>Myxococcota</taxon>
        <taxon>Myxococcia</taxon>
        <taxon>Myxococcales</taxon>
        <taxon>Cystobacterineae</taxon>
        <taxon>Archangiaceae</taxon>
        <taxon>Hyalangium</taxon>
    </lineage>
</organism>
<feature type="transmembrane region" description="Helical" evidence="2">
    <location>
        <begin position="133"/>
        <end position="151"/>
    </location>
</feature>
<feature type="region of interest" description="Disordered" evidence="1">
    <location>
        <begin position="95"/>
        <end position="119"/>
    </location>
</feature>
<evidence type="ECO:0000313" key="4">
    <source>
        <dbReference type="Proteomes" id="UP001291309"/>
    </source>
</evidence>
<feature type="compositionally biased region" description="Low complexity" evidence="1">
    <location>
        <begin position="102"/>
        <end position="119"/>
    </location>
</feature>
<dbReference type="Gene3D" id="1.25.40.10">
    <property type="entry name" value="Tetratricopeptide repeat domain"/>
    <property type="match status" value="1"/>
</dbReference>
<evidence type="ECO:0000256" key="1">
    <source>
        <dbReference type="SAM" id="MobiDB-lite"/>
    </source>
</evidence>
<protein>
    <submittedName>
        <fullName evidence="3">Tetratricopeptide repeat protein</fullName>
    </submittedName>
</protein>
<evidence type="ECO:0000313" key="3">
    <source>
        <dbReference type="EMBL" id="MDY7230738.1"/>
    </source>
</evidence>
<evidence type="ECO:0000256" key="2">
    <source>
        <dbReference type="SAM" id="Phobius"/>
    </source>
</evidence>
<comment type="caution">
    <text evidence="3">The sequence shown here is derived from an EMBL/GenBank/DDBJ whole genome shotgun (WGS) entry which is preliminary data.</text>
</comment>
<feature type="transmembrane region" description="Helical" evidence="2">
    <location>
        <begin position="6"/>
        <end position="27"/>
    </location>
</feature>
<accession>A0ABU5HB90</accession>
<proteinExistence type="predicted"/>
<keyword evidence="2" id="KW-0472">Membrane</keyword>
<dbReference type="RefSeq" id="WP_321549452.1">
    <property type="nucleotide sequence ID" value="NZ_JAXIVS010000012.1"/>
</dbReference>
<dbReference type="SUPFAM" id="SSF48452">
    <property type="entry name" value="TPR-like"/>
    <property type="match status" value="1"/>
</dbReference>
<feature type="compositionally biased region" description="Low complexity" evidence="1">
    <location>
        <begin position="168"/>
        <end position="180"/>
    </location>
</feature>
<dbReference type="Proteomes" id="UP001291309">
    <property type="component" value="Unassembled WGS sequence"/>
</dbReference>
<keyword evidence="2" id="KW-0812">Transmembrane</keyword>
<keyword evidence="2" id="KW-1133">Transmembrane helix</keyword>